<keyword evidence="9" id="KW-0472">Membrane</keyword>
<dbReference type="PROSITE" id="PS50111">
    <property type="entry name" value="CHEMOTAXIS_TRANSDUC_2"/>
    <property type="match status" value="1"/>
</dbReference>
<dbReference type="Pfam" id="PF01814">
    <property type="entry name" value="Hemerythrin"/>
    <property type="match status" value="1"/>
</dbReference>
<dbReference type="PANTHER" id="PTHR43531">
    <property type="entry name" value="PROTEIN ICFG"/>
    <property type="match status" value="1"/>
</dbReference>
<evidence type="ECO:0000256" key="1">
    <source>
        <dbReference type="ARBA" id="ARBA00010587"/>
    </source>
</evidence>
<feature type="compositionally biased region" description="Low complexity" evidence="8">
    <location>
        <begin position="327"/>
        <end position="336"/>
    </location>
</feature>
<name>A0ABV1I2G8_9FIRM</name>
<organism evidence="12 13">
    <name type="scientific">Hominiventricola aquisgranensis</name>
    <dbReference type="NCBI Taxonomy" id="3133164"/>
    <lineage>
        <taxon>Bacteria</taxon>
        <taxon>Bacillati</taxon>
        <taxon>Bacillota</taxon>
        <taxon>Clostridia</taxon>
        <taxon>Lachnospirales</taxon>
        <taxon>Lachnospiraceae</taxon>
        <taxon>Hominiventricola</taxon>
    </lineage>
</organism>
<dbReference type="CDD" id="cd11386">
    <property type="entry name" value="MCP_signal"/>
    <property type="match status" value="1"/>
</dbReference>
<dbReference type="InterPro" id="IPR003660">
    <property type="entry name" value="HAMP_dom"/>
</dbReference>
<evidence type="ECO:0000256" key="8">
    <source>
        <dbReference type="SAM" id="MobiDB-lite"/>
    </source>
</evidence>
<evidence type="ECO:0000256" key="7">
    <source>
        <dbReference type="SAM" id="Coils"/>
    </source>
</evidence>
<evidence type="ECO:0000313" key="12">
    <source>
        <dbReference type="EMBL" id="MEQ2579361.1"/>
    </source>
</evidence>
<dbReference type="Gene3D" id="1.10.287.950">
    <property type="entry name" value="Methyl-accepting chemotaxis protein"/>
    <property type="match status" value="1"/>
</dbReference>
<proteinExistence type="inferred from homology"/>
<dbReference type="CDD" id="cd12107">
    <property type="entry name" value="Hemerythrin"/>
    <property type="match status" value="1"/>
</dbReference>
<evidence type="ECO:0000256" key="3">
    <source>
        <dbReference type="ARBA" id="ARBA00022723"/>
    </source>
</evidence>
<protein>
    <submittedName>
        <fullName evidence="12">Bacteriohemerythrin</fullName>
    </submittedName>
</protein>
<feature type="transmembrane region" description="Helical" evidence="9">
    <location>
        <begin position="12"/>
        <end position="31"/>
    </location>
</feature>
<dbReference type="InterPro" id="IPR035938">
    <property type="entry name" value="Hemerythrin-like_sf"/>
</dbReference>
<dbReference type="Pfam" id="PF00015">
    <property type="entry name" value="MCPsignal"/>
    <property type="match status" value="1"/>
</dbReference>
<dbReference type="SMART" id="SM00283">
    <property type="entry name" value="MA"/>
    <property type="match status" value="1"/>
</dbReference>
<dbReference type="NCBIfam" id="NF033749">
    <property type="entry name" value="bact_hemeryth"/>
    <property type="match status" value="1"/>
</dbReference>
<keyword evidence="9" id="KW-0812">Transmembrane</keyword>
<dbReference type="RefSeq" id="WP_349144669.1">
    <property type="nucleotide sequence ID" value="NZ_JBBMFC010000019.1"/>
</dbReference>
<dbReference type="InterPro" id="IPR012827">
    <property type="entry name" value="Hemerythrin_metal-bd"/>
</dbReference>
<evidence type="ECO:0000313" key="13">
    <source>
        <dbReference type="Proteomes" id="UP001470288"/>
    </source>
</evidence>
<dbReference type="InterPro" id="IPR012312">
    <property type="entry name" value="Hemerythrin-like"/>
</dbReference>
<dbReference type="InterPro" id="IPR004090">
    <property type="entry name" value="Chemotax_Me-accpt_rcpt"/>
</dbReference>
<dbReference type="Pfam" id="PF12729">
    <property type="entry name" value="4HB_MCP_1"/>
    <property type="match status" value="1"/>
</dbReference>
<reference evidence="12 13" key="1">
    <citation type="submission" date="2024-03" db="EMBL/GenBank/DDBJ databases">
        <title>Human intestinal bacterial collection.</title>
        <authorList>
            <person name="Pauvert C."/>
            <person name="Hitch T.C.A."/>
            <person name="Clavel T."/>
        </authorList>
    </citation>
    <scope>NUCLEOTIDE SEQUENCE [LARGE SCALE GENOMIC DNA]</scope>
    <source>
        <strain evidence="12 13">CLA-AA-H78B</strain>
    </source>
</reference>
<dbReference type="InterPro" id="IPR051310">
    <property type="entry name" value="MCP_chemotaxis"/>
</dbReference>
<evidence type="ECO:0000256" key="9">
    <source>
        <dbReference type="SAM" id="Phobius"/>
    </source>
</evidence>
<accession>A0ABV1I2G8</accession>
<dbReference type="SUPFAM" id="SSF58104">
    <property type="entry name" value="Methyl-accepting chemotaxis protein (MCP) signaling domain"/>
    <property type="match status" value="1"/>
</dbReference>
<dbReference type="PRINTS" id="PR00260">
    <property type="entry name" value="CHEMTRNSDUCR"/>
</dbReference>
<dbReference type="Proteomes" id="UP001470288">
    <property type="component" value="Unassembled WGS sequence"/>
</dbReference>
<keyword evidence="4" id="KW-0408">Iron</keyword>
<evidence type="ECO:0000259" key="10">
    <source>
        <dbReference type="PROSITE" id="PS50111"/>
    </source>
</evidence>
<dbReference type="PROSITE" id="PS50885">
    <property type="entry name" value="HAMP"/>
    <property type="match status" value="1"/>
</dbReference>
<dbReference type="InterPro" id="IPR024478">
    <property type="entry name" value="HlyB_4HB_MCP"/>
</dbReference>
<feature type="transmembrane region" description="Helical" evidence="9">
    <location>
        <begin position="185"/>
        <end position="203"/>
    </location>
</feature>
<keyword evidence="6" id="KW-0807">Transducer</keyword>
<gene>
    <name evidence="12" type="ORF">WMO62_11060</name>
</gene>
<sequence length="737" mass="81104">MFNNLKVKKKLLVGYGIVLIMTVLIAVFSMFQLKKTNENLENFMVGSLKADDLIKDNRIESNVAARYLRDMVIEKDDRDYAEKTAKVQENIATIKNNFETLQSMDVLDQDALNEYQNAMEGWFDIGDKVLSLLNENKREEAQEVVLEECTPALDKAVKFVTPLNEETEQIRTKTMTESMDRTNKSLFMLMFMTAVAIAIGMWICLKVTKAIVKPVTEVVNAMVGIADGHMKQELTYESKDELGALVNSVGKTCSVLEEVIHDLTRLMGEMAKGNFDLQTEDEIYKGDLTPILTSIRQMNYNLSNTLTQVQQISEQVAEGSDQVSSGAQNLSEASAEQASSVEELAATITEISENIKRTADNAKEASEKVNSAQDALTVSNDQMQEMIQAMSVISHKSEDIGKIIKTIEDIAFQTNILALNAAVEAARAGEAGRGFAVVADEVRNLASKSAEAAKNTTGLIEGTIEAVNNGTDIANRTAQALVETVESAGTVVTYVDDISTSAAEQAESIFQVRQGVDQIAGIVQTNSATAEESAAASEELSAQAQTLKNLVEVFNLRKDSVYAATPTSSHQKSVYHPTALTSSAATVVPSGNLAPTSGKALKVKRYEWDESLETGNQLIDSQHKEFIRRINNLLEACSLGKGRDEIHSAAQFLTEYTDKHFADEEKLQKQYAYPDRVNHKKMHEGFKKTVKEINERLEKEGSSVALVGKINSDVAGWLINHIKKQDVKVAKHIEENS</sequence>
<dbReference type="EMBL" id="JBBMFC010000019">
    <property type="protein sequence ID" value="MEQ2579361.1"/>
    <property type="molecule type" value="Genomic_DNA"/>
</dbReference>
<dbReference type="PANTHER" id="PTHR43531:SF11">
    <property type="entry name" value="METHYL-ACCEPTING CHEMOTAXIS PROTEIN 3"/>
    <property type="match status" value="1"/>
</dbReference>
<keyword evidence="7" id="KW-0175">Coiled coil</keyword>
<evidence type="ECO:0000256" key="6">
    <source>
        <dbReference type="PROSITE-ProRule" id="PRU00284"/>
    </source>
</evidence>
<keyword evidence="9" id="KW-1133">Transmembrane helix</keyword>
<dbReference type="CDD" id="cd06225">
    <property type="entry name" value="HAMP"/>
    <property type="match status" value="1"/>
</dbReference>
<feature type="region of interest" description="Disordered" evidence="8">
    <location>
        <begin position="317"/>
        <end position="336"/>
    </location>
</feature>
<dbReference type="Gene3D" id="6.10.340.10">
    <property type="match status" value="1"/>
</dbReference>
<evidence type="ECO:0000256" key="2">
    <source>
        <dbReference type="ARBA" id="ARBA00022500"/>
    </source>
</evidence>
<keyword evidence="13" id="KW-1185">Reference proteome</keyword>
<dbReference type="NCBIfam" id="TIGR02481">
    <property type="entry name" value="hemeryth_dom"/>
    <property type="match status" value="1"/>
</dbReference>
<evidence type="ECO:0000259" key="11">
    <source>
        <dbReference type="PROSITE" id="PS50885"/>
    </source>
</evidence>
<comment type="caution">
    <text evidence="12">The sequence shown here is derived from an EMBL/GenBank/DDBJ whole genome shotgun (WGS) entry which is preliminary data.</text>
</comment>
<dbReference type="SUPFAM" id="SSF47188">
    <property type="entry name" value="Hemerythrin-like"/>
    <property type="match status" value="1"/>
</dbReference>
<feature type="domain" description="Methyl-accepting transducer" evidence="10">
    <location>
        <begin position="312"/>
        <end position="541"/>
    </location>
</feature>
<dbReference type="Pfam" id="PF00672">
    <property type="entry name" value="HAMP"/>
    <property type="match status" value="1"/>
</dbReference>
<evidence type="ECO:0000256" key="4">
    <source>
        <dbReference type="ARBA" id="ARBA00023004"/>
    </source>
</evidence>
<dbReference type="InterPro" id="IPR004089">
    <property type="entry name" value="MCPsignal_dom"/>
</dbReference>
<feature type="coiled-coil region" evidence="7">
    <location>
        <begin position="341"/>
        <end position="375"/>
    </location>
</feature>
<evidence type="ECO:0000256" key="5">
    <source>
        <dbReference type="ARBA" id="ARBA00029447"/>
    </source>
</evidence>
<comment type="similarity">
    <text evidence="1">Belongs to the hemerythrin family.</text>
</comment>
<keyword evidence="2" id="KW-0145">Chemotaxis</keyword>
<feature type="domain" description="HAMP" evidence="11">
    <location>
        <begin position="209"/>
        <end position="261"/>
    </location>
</feature>
<dbReference type="SMART" id="SM00304">
    <property type="entry name" value="HAMP"/>
    <property type="match status" value="2"/>
</dbReference>
<dbReference type="Gene3D" id="1.20.120.50">
    <property type="entry name" value="Hemerythrin-like"/>
    <property type="match status" value="1"/>
</dbReference>
<keyword evidence="3" id="KW-0479">Metal-binding</keyword>
<comment type="similarity">
    <text evidence="5">Belongs to the methyl-accepting chemotaxis (MCP) protein family.</text>
</comment>